<dbReference type="Pfam" id="PF14547">
    <property type="entry name" value="Hydrophob_seed"/>
    <property type="match status" value="1"/>
</dbReference>
<evidence type="ECO:0000256" key="1">
    <source>
        <dbReference type="SAM" id="MobiDB-lite"/>
    </source>
</evidence>
<feature type="region of interest" description="Disordered" evidence="1">
    <location>
        <begin position="30"/>
        <end position="173"/>
    </location>
</feature>
<evidence type="ECO:0000313" key="4">
    <source>
        <dbReference type="EMBL" id="KAL1532131.1"/>
    </source>
</evidence>
<name>A0ABD1FJV4_SALDI</name>
<feature type="chain" id="PRO_5044747736" evidence="2">
    <location>
        <begin position="19"/>
        <end position="254"/>
    </location>
</feature>
<organism evidence="4 5">
    <name type="scientific">Salvia divinorum</name>
    <name type="common">Maria pastora</name>
    <name type="synonym">Diviner's sage</name>
    <dbReference type="NCBI Taxonomy" id="28513"/>
    <lineage>
        <taxon>Eukaryota</taxon>
        <taxon>Viridiplantae</taxon>
        <taxon>Streptophyta</taxon>
        <taxon>Embryophyta</taxon>
        <taxon>Tracheophyta</taxon>
        <taxon>Spermatophyta</taxon>
        <taxon>Magnoliopsida</taxon>
        <taxon>eudicotyledons</taxon>
        <taxon>Gunneridae</taxon>
        <taxon>Pentapetalae</taxon>
        <taxon>asterids</taxon>
        <taxon>lamiids</taxon>
        <taxon>Lamiales</taxon>
        <taxon>Lamiaceae</taxon>
        <taxon>Nepetoideae</taxon>
        <taxon>Mentheae</taxon>
        <taxon>Salviinae</taxon>
        <taxon>Salvia</taxon>
        <taxon>Salvia subgen. Calosphace</taxon>
    </lineage>
</organism>
<keyword evidence="5" id="KW-1185">Reference proteome</keyword>
<keyword evidence="2" id="KW-0732">Signal</keyword>
<dbReference type="InterPro" id="IPR036312">
    <property type="entry name" value="Bifun_inhib/LTP/seed_sf"/>
</dbReference>
<accession>A0ABD1FJV4</accession>
<feature type="compositionally biased region" description="Pro residues" evidence="1">
    <location>
        <begin position="68"/>
        <end position="112"/>
    </location>
</feature>
<reference evidence="4 5" key="1">
    <citation type="submission" date="2024-06" db="EMBL/GenBank/DDBJ databases">
        <title>A chromosome level genome sequence of Diviner's sage (Salvia divinorum).</title>
        <authorList>
            <person name="Ford S.A."/>
            <person name="Ro D.-K."/>
            <person name="Ness R.W."/>
            <person name="Phillips M.A."/>
        </authorList>
    </citation>
    <scope>NUCLEOTIDE SEQUENCE [LARGE SCALE GENOMIC DNA]</scope>
    <source>
        <strain evidence="4">SAF-2024a</strain>
        <tissue evidence="4">Leaf</tissue>
    </source>
</reference>
<dbReference type="Gene3D" id="1.10.110.10">
    <property type="entry name" value="Plant lipid-transfer and hydrophobic proteins"/>
    <property type="match status" value="1"/>
</dbReference>
<feature type="compositionally biased region" description="Pro residues" evidence="1">
    <location>
        <begin position="30"/>
        <end position="58"/>
    </location>
</feature>
<dbReference type="Proteomes" id="UP001567538">
    <property type="component" value="Unassembled WGS sequence"/>
</dbReference>
<proteinExistence type="predicted"/>
<dbReference type="InterPro" id="IPR027923">
    <property type="entry name" value="Hydrophob_seed_dom"/>
</dbReference>
<evidence type="ECO:0000259" key="3">
    <source>
        <dbReference type="Pfam" id="PF14547"/>
    </source>
</evidence>
<evidence type="ECO:0000313" key="5">
    <source>
        <dbReference type="Proteomes" id="UP001567538"/>
    </source>
</evidence>
<evidence type="ECO:0000256" key="2">
    <source>
        <dbReference type="SAM" id="SignalP"/>
    </source>
</evidence>
<comment type="caution">
    <text evidence="4">The sequence shown here is derived from an EMBL/GenBank/DDBJ whole genome shotgun (WGS) entry which is preliminary data.</text>
</comment>
<feature type="compositionally biased region" description="Pro residues" evidence="1">
    <location>
        <begin position="122"/>
        <end position="164"/>
    </location>
</feature>
<gene>
    <name evidence="4" type="ORF">AAHA92_32181</name>
</gene>
<dbReference type="AlphaFoldDB" id="A0ABD1FJV4"/>
<feature type="domain" description="Hydrophobic seed protein" evidence="3">
    <location>
        <begin position="186"/>
        <end position="253"/>
    </location>
</feature>
<sequence>MLLIAFLVIFFFAGLGGGDVLDPQCGDCVAPPPPPAPLPPPLPSAPPPPLSPPPPVAPNSPGTRPGDDCPPTPPPPEPSAPPPPLPTAPPPPLPSAPPPPLPSAPPPPPVTPNSPGTRPGDDCPPTPPPPETSAPPPPLPTASPPPQPTAPPPPLPFAPPPPPVTLNSPGTRPGVDCPLPMPTCPVDIFTMSECLGKRPFGHLGCCPLIAGMPQLEAAVCVCNVLVKIKAFSLSLYVHLLLGCGKIPPEGFACI</sequence>
<protein>
    <submittedName>
        <fullName evidence="4">36.4 kDa proline-rich protein-like</fullName>
    </submittedName>
</protein>
<dbReference type="SUPFAM" id="SSF47699">
    <property type="entry name" value="Bifunctional inhibitor/lipid-transfer protein/seed storage 2S albumin"/>
    <property type="match status" value="1"/>
</dbReference>
<dbReference type="PRINTS" id="PR01217">
    <property type="entry name" value="PRICHEXTENSN"/>
</dbReference>
<dbReference type="EMBL" id="JBEAFC010000014">
    <property type="protein sequence ID" value="KAL1532131.1"/>
    <property type="molecule type" value="Genomic_DNA"/>
</dbReference>
<feature type="signal peptide" evidence="2">
    <location>
        <begin position="1"/>
        <end position="18"/>
    </location>
</feature>